<dbReference type="AlphaFoldDB" id="A0A1G6NQ72"/>
<dbReference type="OrthoDB" id="9796817at2"/>
<dbReference type="CDD" id="cd08499">
    <property type="entry name" value="PBP2_Ylib_like"/>
    <property type="match status" value="1"/>
</dbReference>
<dbReference type="Gene3D" id="3.40.190.10">
    <property type="entry name" value="Periplasmic binding protein-like II"/>
    <property type="match status" value="1"/>
</dbReference>
<proteinExistence type="inferred from homology"/>
<feature type="signal peptide" evidence="4">
    <location>
        <begin position="1"/>
        <end position="22"/>
    </location>
</feature>
<dbReference type="GO" id="GO:0042597">
    <property type="term" value="C:periplasmic space"/>
    <property type="evidence" value="ECO:0007669"/>
    <property type="project" value="UniProtKB-ARBA"/>
</dbReference>
<dbReference type="Gene3D" id="3.90.76.10">
    <property type="entry name" value="Dipeptide-binding Protein, Domain 1"/>
    <property type="match status" value="1"/>
</dbReference>
<evidence type="ECO:0000256" key="2">
    <source>
        <dbReference type="ARBA" id="ARBA00022448"/>
    </source>
</evidence>
<dbReference type="InterPro" id="IPR030678">
    <property type="entry name" value="Peptide/Ni-bd"/>
</dbReference>
<dbReference type="PROSITE" id="PS51257">
    <property type="entry name" value="PROKAR_LIPOPROTEIN"/>
    <property type="match status" value="1"/>
</dbReference>
<comment type="similarity">
    <text evidence="1">Belongs to the bacterial solute-binding protein 5 family.</text>
</comment>
<dbReference type="STRING" id="1464122.SAMN05421737_11336"/>
<dbReference type="Proteomes" id="UP000242662">
    <property type="component" value="Unassembled WGS sequence"/>
</dbReference>
<organism evidence="6 7">
    <name type="scientific">Shouchella lonarensis</name>
    <dbReference type="NCBI Taxonomy" id="1464122"/>
    <lineage>
        <taxon>Bacteria</taxon>
        <taxon>Bacillati</taxon>
        <taxon>Bacillota</taxon>
        <taxon>Bacilli</taxon>
        <taxon>Bacillales</taxon>
        <taxon>Bacillaceae</taxon>
        <taxon>Shouchella</taxon>
    </lineage>
</organism>
<gene>
    <name evidence="6" type="ORF">SAMN05421737_11336</name>
</gene>
<dbReference type="RefSeq" id="WP_090776631.1">
    <property type="nucleotide sequence ID" value="NZ_FMYM01000013.1"/>
</dbReference>
<dbReference type="GO" id="GO:1904680">
    <property type="term" value="F:peptide transmembrane transporter activity"/>
    <property type="evidence" value="ECO:0007669"/>
    <property type="project" value="TreeGrafter"/>
</dbReference>
<evidence type="ECO:0000256" key="1">
    <source>
        <dbReference type="ARBA" id="ARBA00005695"/>
    </source>
</evidence>
<evidence type="ECO:0000256" key="4">
    <source>
        <dbReference type="SAM" id="SignalP"/>
    </source>
</evidence>
<keyword evidence="2" id="KW-0813">Transport</keyword>
<evidence type="ECO:0000259" key="5">
    <source>
        <dbReference type="Pfam" id="PF00496"/>
    </source>
</evidence>
<dbReference type="GO" id="GO:0043190">
    <property type="term" value="C:ATP-binding cassette (ABC) transporter complex"/>
    <property type="evidence" value="ECO:0007669"/>
    <property type="project" value="InterPro"/>
</dbReference>
<reference evidence="7" key="1">
    <citation type="submission" date="2016-09" db="EMBL/GenBank/DDBJ databases">
        <authorList>
            <person name="Varghese N."/>
            <person name="Submissions S."/>
        </authorList>
    </citation>
    <scope>NUCLEOTIDE SEQUENCE [LARGE SCALE GENOMIC DNA]</scope>
    <source>
        <strain evidence="7">25nlg</strain>
    </source>
</reference>
<protein>
    <submittedName>
        <fullName evidence="6">Peptide/nickel transport system substrate-binding protein</fullName>
    </submittedName>
</protein>
<dbReference type="PIRSF" id="PIRSF002741">
    <property type="entry name" value="MppA"/>
    <property type="match status" value="1"/>
</dbReference>
<dbReference type="GO" id="GO:0015833">
    <property type="term" value="P:peptide transport"/>
    <property type="evidence" value="ECO:0007669"/>
    <property type="project" value="TreeGrafter"/>
</dbReference>
<dbReference type="EMBL" id="FMYM01000013">
    <property type="protein sequence ID" value="SDC70120.1"/>
    <property type="molecule type" value="Genomic_DNA"/>
</dbReference>
<evidence type="ECO:0000313" key="7">
    <source>
        <dbReference type="Proteomes" id="UP000242662"/>
    </source>
</evidence>
<feature type="chain" id="PRO_5017349961" evidence="4">
    <location>
        <begin position="23"/>
        <end position="533"/>
    </location>
</feature>
<accession>A0A1G6NQ72</accession>
<evidence type="ECO:0000256" key="3">
    <source>
        <dbReference type="ARBA" id="ARBA00022729"/>
    </source>
</evidence>
<dbReference type="PANTHER" id="PTHR30290:SF9">
    <property type="entry name" value="OLIGOPEPTIDE-BINDING PROTEIN APPA"/>
    <property type="match status" value="1"/>
</dbReference>
<dbReference type="PANTHER" id="PTHR30290">
    <property type="entry name" value="PERIPLASMIC BINDING COMPONENT OF ABC TRANSPORTER"/>
    <property type="match status" value="1"/>
</dbReference>
<sequence length="533" mass="59918">MKLKNVRLIHLMCVALFSFVFAACSSEPTDSGQVGQPEQGESTTEKELRISMLSEIVSLDVHGANDTYSSNMTSQIYETLLNHDEDLALTPGLAKSYEQIDETTWEFQLEKDVKFHDGTPFTAEAVKANFDRVLDPAVASQRAFLFTMIDEVEVIDDHTVRFHTEYPFAPLPSHLAHTGAAIMSPKMIAEDYEEMAKGKDPGFVINKQAIGTGMFKFDEWKRGESVRLVKNNDYWGEPAKVDSVFVRVVSEGGTRMAELQTGDAHIIDPLSPNELVQIEATDGVHSDSQESVMIMYVGFNTQHEYLSNKNVRKAISLALDRNEVLKGIYDEVGIEARSPLAPKVFGYDPSVASNEQNIEEAKQLLAQEGLADGFDIVFHTSNEKERQDIATYVQSALEPLNINVKIEVQEWASFLEFTAEGEQEMFVLSWATVTGDADYGLYALFHSDNHGTTGNRTFTTDERLDEKLDQARKSTDSDERLALYKDIQNIIAEEAYIQPLVHQNYLVGIRDEVEGFWQHPTRRMMLGDVVINE</sequence>
<name>A0A1G6NQ72_9BACI</name>
<dbReference type="Gene3D" id="3.10.105.10">
    <property type="entry name" value="Dipeptide-binding Protein, Domain 3"/>
    <property type="match status" value="1"/>
</dbReference>
<dbReference type="InterPro" id="IPR000914">
    <property type="entry name" value="SBP_5_dom"/>
</dbReference>
<keyword evidence="3 4" id="KW-0732">Signal</keyword>
<evidence type="ECO:0000313" key="6">
    <source>
        <dbReference type="EMBL" id="SDC70120.1"/>
    </source>
</evidence>
<dbReference type="SUPFAM" id="SSF53850">
    <property type="entry name" value="Periplasmic binding protein-like II"/>
    <property type="match status" value="1"/>
</dbReference>
<dbReference type="InterPro" id="IPR039424">
    <property type="entry name" value="SBP_5"/>
</dbReference>
<dbReference type="Pfam" id="PF00496">
    <property type="entry name" value="SBP_bac_5"/>
    <property type="match status" value="1"/>
</dbReference>
<feature type="domain" description="Solute-binding protein family 5" evidence="5">
    <location>
        <begin position="89"/>
        <end position="450"/>
    </location>
</feature>
<keyword evidence="7" id="KW-1185">Reference proteome</keyword>